<protein>
    <submittedName>
        <fullName evidence="2">Uncharacterized protein</fullName>
    </submittedName>
</protein>
<feature type="region of interest" description="Disordered" evidence="1">
    <location>
        <begin position="17"/>
        <end position="39"/>
    </location>
</feature>
<evidence type="ECO:0000313" key="2">
    <source>
        <dbReference type="EMBL" id="MDF8266520.1"/>
    </source>
</evidence>
<name>A0ABT6CC84_9MICO</name>
<proteinExistence type="predicted"/>
<evidence type="ECO:0000256" key="1">
    <source>
        <dbReference type="SAM" id="MobiDB-lite"/>
    </source>
</evidence>
<accession>A0ABT6CC84</accession>
<comment type="caution">
    <text evidence="2">The sequence shown here is derived from an EMBL/GenBank/DDBJ whole genome shotgun (WGS) entry which is preliminary data.</text>
</comment>
<dbReference type="EMBL" id="JAROAV010000057">
    <property type="protein sequence ID" value="MDF8266520.1"/>
    <property type="molecule type" value="Genomic_DNA"/>
</dbReference>
<gene>
    <name evidence="2" type="ORF">P4R38_19905</name>
</gene>
<sequence length="116" mass="13115">MPLLESHLPQALFHSAARPVTSSASALRPRRHDLGRRPASSALTALVGSMTQRELIIQLKHVEDQRRLTPLPAPTDELQRQRNLRRWEKQVIAELRQRRDAEAESGEESDLPMPAA</sequence>
<reference evidence="2 3" key="1">
    <citation type="submission" date="2023-03" db="EMBL/GenBank/DDBJ databases">
        <title>YIM 133296 draft genome.</title>
        <authorList>
            <person name="Xiong L."/>
        </authorList>
    </citation>
    <scope>NUCLEOTIDE SEQUENCE [LARGE SCALE GENOMIC DNA]</scope>
    <source>
        <strain evidence="2 3">YIM 133296</strain>
    </source>
</reference>
<dbReference type="RefSeq" id="WP_275236713.1">
    <property type="nucleotide sequence ID" value="NZ_JARFJC010000008.1"/>
</dbReference>
<feature type="region of interest" description="Disordered" evidence="1">
    <location>
        <begin position="97"/>
        <end position="116"/>
    </location>
</feature>
<organism evidence="2 3">
    <name type="scientific">Luteipulveratus flavus</name>
    <dbReference type="NCBI Taxonomy" id="3031728"/>
    <lineage>
        <taxon>Bacteria</taxon>
        <taxon>Bacillati</taxon>
        <taxon>Actinomycetota</taxon>
        <taxon>Actinomycetes</taxon>
        <taxon>Micrococcales</taxon>
        <taxon>Dermacoccaceae</taxon>
        <taxon>Luteipulveratus</taxon>
    </lineage>
</organism>
<evidence type="ECO:0000313" key="3">
    <source>
        <dbReference type="Proteomes" id="UP001528912"/>
    </source>
</evidence>
<dbReference type="Proteomes" id="UP001528912">
    <property type="component" value="Unassembled WGS sequence"/>
</dbReference>
<keyword evidence="3" id="KW-1185">Reference proteome</keyword>